<dbReference type="RefSeq" id="WP_090848280.1">
    <property type="nucleotide sequence ID" value="NZ_FNXG01000004.1"/>
</dbReference>
<evidence type="ECO:0000313" key="1">
    <source>
        <dbReference type="EMBL" id="SEI03564.1"/>
    </source>
</evidence>
<keyword evidence="2" id="KW-1185">Reference proteome</keyword>
<dbReference type="OrthoDB" id="7861378at2"/>
<dbReference type="AlphaFoldDB" id="A0A1H6N0A7"/>
<name>A0A1H6N0A7_9RHOB</name>
<reference evidence="2" key="1">
    <citation type="submission" date="2016-10" db="EMBL/GenBank/DDBJ databases">
        <authorList>
            <person name="Varghese N."/>
            <person name="Submissions S."/>
        </authorList>
    </citation>
    <scope>NUCLEOTIDE SEQUENCE [LARGE SCALE GENOMIC DNA]</scope>
    <source>
        <strain evidence="2">DSM 11593</strain>
    </source>
</reference>
<organism evidence="1 2">
    <name type="scientific">Paracoccus alkenifer</name>
    <dbReference type="NCBI Taxonomy" id="65735"/>
    <lineage>
        <taxon>Bacteria</taxon>
        <taxon>Pseudomonadati</taxon>
        <taxon>Pseudomonadota</taxon>
        <taxon>Alphaproteobacteria</taxon>
        <taxon>Rhodobacterales</taxon>
        <taxon>Paracoccaceae</taxon>
        <taxon>Paracoccus</taxon>
    </lineage>
</organism>
<dbReference type="EMBL" id="FNXG01000004">
    <property type="protein sequence ID" value="SEI03564.1"/>
    <property type="molecule type" value="Genomic_DNA"/>
</dbReference>
<gene>
    <name evidence="1" type="ORF">SAMN04488075_2347</name>
</gene>
<accession>A0A1H6N0A7</accession>
<protein>
    <submittedName>
        <fullName evidence="1">Uncharacterized protein</fullName>
    </submittedName>
</protein>
<proteinExistence type="predicted"/>
<sequence length="152" mass="16763">MDEFARFFPDGDTLDPQAVRAAGLAAMPLPELAIRDQIIALGALAGPGPMMLWNWVLGSTPQVHPGLTPPRAARLAFESGIYDLLLAYQGGLRVWMPGGHEFFVLFGPADQLEAVRQARIFDYSYAEYLDAPHHSPRSREVLAEIGRRYSIA</sequence>
<dbReference type="STRING" id="65735.SAMN04488075_2347"/>
<dbReference type="Proteomes" id="UP000199125">
    <property type="component" value="Unassembled WGS sequence"/>
</dbReference>
<evidence type="ECO:0000313" key="2">
    <source>
        <dbReference type="Proteomes" id="UP000199125"/>
    </source>
</evidence>